<evidence type="ECO:0000313" key="8">
    <source>
        <dbReference type="Proteomes" id="UP001147782"/>
    </source>
</evidence>
<evidence type="ECO:0000256" key="4">
    <source>
        <dbReference type="ARBA" id="ARBA00023136"/>
    </source>
</evidence>
<keyword evidence="3 6" id="KW-1133">Transmembrane helix</keyword>
<dbReference type="PANTHER" id="PTHR23507">
    <property type="entry name" value="ZGC:174356"/>
    <property type="match status" value="1"/>
</dbReference>
<reference evidence="7" key="1">
    <citation type="submission" date="2022-11" db="EMBL/GenBank/DDBJ databases">
        <authorList>
            <person name="Petersen C."/>
        </authorList>
    </citation>
    <scope>NUCLEOTIDE SEQUENCE</scope>
    <source>
        <strain evidence="7">IBT 29864</strain>
    </source>
</reference>
<dbReference type="OrthoDB" id="5425648at2759"/>
<evidence type="ECO:0000256" key="6">
    <source>
        <dbReference type="SAM" id="Phobius"/>
    </source>
</evidence>
<feature type="transmembrane region" description="Helical" evidence="6">
    <location>
        <begin position="352"/>
        <end position="373"/>
    </location>
</feature>
<sequence>MPNRDDEGTPDQGDEHTGLLDHGGGARKIVSYPAMRAVPIAFLVSLGIHMTATSIVWAFAYLSCEDPNNCKPDESRTYAGSVAAATTLANTAGLLSLGYMKQCVQWNVRFSLVLSIFCRALGVLGVFCGVLFHAFPCALIGQILQGLASDNLLHYILNSIYVHSESPATTSRLMGTSLACYMMGMSVGPLTASWVPFVHWTFVLAIGTFLITIAYVLIAIPPIRKTEEPATSALVPSAGLATFLSPLRFFRDYPTAIFFGLSLFLYNTVQGYLVNLIFIFTSVQLHYTPKDNGTLLSLIAITAAGYLMSISFILPKLAREKQIPLWLDLGAATISLLGQAGAALLLTQSQQVYLAASLTAIGLATPSFVRSLVITQLEAAKSQAVAGLTVMETAGGLLSPVVLGRWQAADPGVSAFYGVAGILIGSLGCLMMGAWASTRTWTWRIPSLSRRRSDCV</sequence>
<evidence type="ECO:0000256" key="5">
    <source>
        <dbReference type="SAM" id="MobiDB-lite"/>
    </source>
</evidence>
<evidence type="ECO:0000313" key="7">
    <source>
        <dbReference type="EMBL" id="KAJ5381433.1"/>
    </source>
</evidence>
<dbReference type="CDD" id="cd06174">
    <property type="entry name" value="MFS"/>
    <property type="match status" value="1"/>
</dbReference>
<gene>
    <name evidence="7" type="ORF">N7496_003861</name>
</gene>
<dbReference type="Gene3D" id="1.20.1250.20">
    <property type="entry name" value="MFS general substrate transporter like domains"/>
    <property type="match status" value="1"/>
</dbReference>
<feature type="transmembrane region" description="Helical" evidence="6">
    <location>
        <begin position="256"/>
        <end position="283"/>
    </location>
</feature>
<dbReference type="InterPro" id="IPR036259">
    <property type="entry name" value="MFS_trans_sf"/>
</dbReference>
<comment type="caution">
    <text evidence="7">The sequence shown here is derived from an EMBL/GenBank/DDBJ whole genome shotgun (WGS) entry which is preliminary data.</text>
</comment>
<feature type="transmembrane region" description="Helical" evidence="6">
    <location>
        <begin position="415"/>
        <end position="436"/>
    </location>
</feature>
<feature type="transmembrane region" description="Helical" evidence="6">
    <location>
        <begin position="112"/>
        <end position="135"/>
    </location>
</feature>
<feature type="transmembrane region" description="Helical" evidence="6">
    <location>
        <begin position="295"/>
        <end position="314"/>
    </location>
</feature>
<dbReference type="GeneID" id="81435969"/>
<dbReference type="GO" id="GO:0022857">
    <property type="term" value="F:transmembrane transporter activity"/>
    <property type="evidence" value="ECO:0007669"/>
    <property type="project" value="TreeGrafter"/>
</dbReference>
<dbReference type="SUPFAM" id="SSF103473">
    <property type="entry name" value="MFS general substrate transporter"/>
    <property type="match status" value="1"/>
</dbReference>
<dbReference type="Proteomes" id="UP001147782">
    <property type="component" value="Unassembled WGS sequence"/>
</dbReference>
<name>A0A9W9SS35_9EURO</name>
<feature type="transmembrane region" description="Helical" evidence="6">
    <location>
        <begin position="385"/>
        <end position="403"/>
    </location>
</feature>
<dbReference type="EMBL" id="JAPZBS010000002">
    <property type="protein sequence ID" value="KAJ5381433.1"/>
    <property type="molecule type" value="Genomic_DNA"/>
</dbReference>
<feature type="region of interest" description="Disordered" evidence="5">
    <location>
        <begin position="1"/>
        <end position="22"/>
    </location>
</feature>
<protein>
    <submittedName>
        <fullName evidence="7">Uncharacterized protein</fullName>
    </submittedName>
</protein>
<evidence type="ECO:0000256" key="1">
    <source>
        <dbReference type="ARBA" id="ARBA00004141"/>
    </source>
</evidence>
<dbReference type="GO" id="GO:0016020">
    <property type="term" value="C:membrane"/>
    <property type="evidence" value="ECO:0007669"/>
    <property type="project" value="UniProtKB-SubCell"/>
</dbReference>
<reference evidence="7" key="2">
    <citation type="journal article" date="2023" name="IMA Fungus">
        <title>Comparative genomic study of the Penicillium genus elucidates a diverse pangenome and 15 lateral gene transfer events.</title>
        <authorList>
            <person name="Petersen C."/>
            <person name="Sorensen T."/>
            <person name="Nielsen M.R."/>
            <person name="Sondergaard T.E."/>
            <person name="Sorensen J.L."/>
            <person name="Fitzpatrick D.A."/>
            <person name="Frisvad J.C."/>
            <person name="Nielsen K.L."/>
        </authorList>
    </citation>
    <scope>NUCLEOTIDE SEQUENCE</scope>
    <source>
        <strain evidence="7">IBT 29864</strain>
    </source>
</reference>
<proteinExistence type="predicted"/>
<keyword evidence="8" id="KW-1185">Reference proteome</keyword>
<feature type="transmembrane region" description="Helical" evidence="6">
    <location>
        <begin position="197"/>
        <end position="218"/>
    </location>
</feature>
<dbReference type="RefSeq" id="XP_056559004.1">
    <property type="nucleotide sequence ID" value="XM_056696792.1"/>
</dbReference>
<evidence type="ECO:0000256" key="3">
    <source>
        <dbReference type="ARBA" id="ARBA00022989"/>
    </source>
</evidence>
<feature type="transmembrane region" description="Helical" evidence="6">
    <location>
        <begin position="37"/>
        <end position="62"/>
    </location>
</feature>
<comment type="subcellular location">
    <subcellularLocation>
        <location evidence="1">Membrane</location>
        <topology evidence="1">Multi-pass membrane protein</topology>
    </subcellularLocation>
</comment>
<dbReference type="PANTHER" id="PTHR23507:SF1">
    <property type="entry name" value="FI18259P1-RELATED"/>
    <property type="match status" value="1"/>
</dbReference>
<organism evidence="7 8">
    <name type="scientific">Penicillium cataractarum</name>
    <dbReference type="NCBI Taxonomy" id="2100454"/>
    <lineage>
        <taxon>Eukaryota</taxon>
        <taxon>Fungi</taxon>
        <taxon>Dikarya</taxon>
        <taxon>Ascomycota</taxon>
        <taxon>Pezizomycotina</taxon>
        <taxon>Eurotiomycetes</taxon>
        <taxon>Eurotiomycetidae</taxon>
        <taxon>Eurotiales</taxon>
        <taxon>Aspergillaceae</taxon>
        <taxon>Penicillium</taxon>
    </lineage>
</organism>
<keyword evidence="2 6" id="KW-0812">Transmembrane</keyword>
<accession>A0A9W9SS35</accession>
<feature type="transmembrane region" description="Helical" evidence="6">
    <location>
        <begin position="326"/>
        <end position="346"/>
    </location>
</feature>
<keyword evidence="4 6" id="KW-0472">Membrane</keyword>
<dbReference type="AlphaFoldDB" id="A0A9W9SS35"/>
<feature type="compositionally biased region" description="Basic and acidic residues" evidence="5">
    <location>
        <begin position="1"/>
        <end position="19"/>
    </location>
</feature>
<feature type="transmembrane region" description="Helical" evidence="6">
    <location>
        <begin position="82"/>
        <end position="100"/>
    </location>
</feature>
<evidence type="ECO:0000256" key="2">
    <source>
        <dbReference type="ARBA" id="ARBA00022692"/>
    </source>
</evidence>